<keyword evidence="4" id="KW-1185">Reference proteome</keyword>
<evidence type="ECO:0000256" key="1">
    <source>
        <dbReference type="SAM" id="MobiDB-lite"/>
    </source>
</evidence>
<dbReference type="GO" id="GO:0007165">
    <property type="term" value="P:signal transduction"/>
    <property type="evidence" value="ECO:0007669"/>
    <property type="project" value="InterPro"/>
</dbReference>
<dbReference type="Gene3D" id="3.40.50.10140">
    <property type="entry name" value="Toll/interleukin-1 receptor homology (TIR) domain"/>
    <property type="match status" value="1"/>
</dbReference>
<dbReference type="InterPro" id="IPR035897">
    <property type="entry name" value="Toll_tir_struct_dom_sf"/>
</dbReference>
<feature type="domain" description="TIR" evidence="2">
    <location>
        <begin position="13"/>
        <end position="108"/>
    </location>
</feature>
<sequence length="463" mass="52638">MNAIPPDQSRETIFVTHAAPEDNEFALWLSSKLTIAGYRVWIDRRRLRGGNDTWNEIDQVLRHHAIKQIVVFSEHVRKPGVATELGIGSIVRNQLDDPDFMIAVRIADVAYSNAPPEFVRTNILNGYPNWHDCLADLFKALEPVQPKPHPDQDALRRIVEAREDGRRFVLQEPERLLTNWFTLSPPPRVRYYRYEGLQDRLKPWLAACHMPHVQVGGGRLIASFADPVALSAAGPFPLPFELLHDLDFEAFVSGEALGPYVDRRAATNDVVNLLRQHFDVVAAAKGLRPLRYASGETGWYFPDGLATDDRISFVAPDGRRIRRTVAGKFKSLRWRLCLLAKPRLWPEPMFRIHGNVALSDGAGLLDGERAHARRRRLTRSWWNDVWRDRLLCAMRFLAEPGDRIELATNGERFGLTTWPTTIEFPVSYAADDPEPPSEENDRGDIVPSPEFSATFDDPESDDE</sequence>
<feature type="region of interest" description="Disordered" evidence="1">
    <location>
        <begin position="427"/>
        <end position="463"/>
    </location>
</feature>
<dbReference type="InterPro" id="IPR000157">
    <property type="entry name" value="TIR_dom"/>
</dbReference>
<evidence type="ECO:0000313" key="4">
    <source>
        <dbReference type="Proteomes" id="UP001143364"/>
    </source>
</evidence>
<gene>
    <name evidence="3" type="ORF">GCM10008171_28880</name>
</gene>
<evidence type="ECO:0000259" key="2">
    <source>
        <dbReference type="Pfam" id="PF13676"/>
    </source>
</evidence>
<reference evidence="3" key="1">
    <citation type="journal article" date="2014" name="Int. J. Syst. Evol. Microbiol.">
        <title>Complete genome sequence of Corynebacterium casei LMG S-19264T (=DSM 44701T), isolated from a smear-ripened cheese.</title>
        <authorList>
            <consortium name="US DOE Joint Genome Institute (JGI-PGF)"/>
            <person name="Walter F."/>
            <person name="Albersmeier A."/>
            <person name="Kalinowski J."/>
            <person name="Ruckert C."/>
        </authorList>
    </citation>
    <scope>NUCLEOTIDE SEQUENCE</scope>
    <source>
        <strain evidence="3">VKM B-2555</strain>
    </source>
</reference>
<accession>A0A9W6N416</accession>
<organism evidence="3 4">
    <name type="scientific">Methylopila jiangsuensis</name>
    <dbReference type="NCBI Taxonomy" id="586230"/>
    <lineage>
        <taxon>Bacteria</taxon>
        <taxon>Pseudomonadati</taxon>
        <taxon>Pseudomonadota</taxon>
        <taxon>Alphaproteobacteria</taxon>
        <taxon>Hyphomicrobiales</taxon>
        <taxon>Methylopilaceae</taxon>
        <taxon>Methylopila</taxon>
    </lineage>
</organism>
<evidence type="ECO:0000313" key="3">
    <source>
        <dbReference type="EMBL" id="GLK77634.1"/>
    </source>
</evidence>
<dbReference type="Proteomes" id="UP001143364">
    <property type="component" value="Unassembled WGS sequence"/>
</dbReference>
<comment type="caution">
    <text evidence="3">The sequence shown here is derived from an EMBL/GenBank/DDBJ whole genome shotgun (WGS) entry which is preliminary data.</text>
</comment>
<dbReference type="SUPFAM" id="SSF52200">
    <property type="entry name" value="Toll/Interleukin receptor TIR domain"/>
    <property type="match status" value="1"/>
</dbReference>
<proteinExistence type="predicted"/>
<dbReference type="AlphaFoldDB" id="A0A9W6N416"/>
<reference evidence="3" key="2">
    <citation type="submission" date="2023-01" db="EMBL/GenBank/DDBJ databases">
        <authorList>
            <person name="Sun Q."/>
            <person name="Evtushenko L."/>
        </authorList>
    </citation>
    <scope>NUCLEOTIDE SEQUENCE</scope>
    <source>
        <strain evidence="3">VKM B-2555</strain>
    </source>
</reference>
<dbReference type="EMBL" id="BSFK01000016">
    <property type="protein sequence ID" value="GLK77634.1"/>
    <property type="molecule type" value="Genomic_DNA"/>
</dbReference>
<name>A0A9W6N416_9HYPH</name>
<dbReference type="Pfam" id="PF13676">
    <property type="entry name" value="TIR_2"/>
    <property type="match status" value="1"/>
</dbReference>
<protein>
    <submittedName>
        <fullName evidence="3">TIR domain-containing protein</fullName>
    </submittedName>
</protein>